<comment type="cofactor">
    <cofactor evidence="8">
        <name>heme</name>
        <dbReference type="ChEBI" id="CHEBI:30413"/>
    </cofactor>
</comment>
<accession>A0AA36GMD9</accession>
<keyword evidence="2 8" id="KW-0349">Heme</keyword>
<reference evidence="10" key="1">
    <citation type="submission" date="2023-07" db="EMBL/GenBank/DDBJ databases">
        <authorList>
            <consortium name="CYATHOMIX"/>
        </authorList>
    </citation>
    <scope>NUCLEOTIDE SEQUENCE</scope>
    <source>
        <strain evidence="10">N/A</strain>
    </source>
</reference>
<evidence type="ECO:0000256" key="5">
    <source>
        <dbReference type="ARBA" id="ARBA00023004"/>
    </source>
</evidence>
<dbReference type="SUPFAM" id="SSF48264">
    <property type="entry name" value="Cytochrome P450"/>
    <property type="match status" value="1"/>
</dbReference>
<evidence type="ECO:0000256" key="3">
    <source>
        <dbReference type="ARBA" id="ARBA00022723"/>
    </source>
</evidence>
<evidence type="ECO:0000256" key="1">
    <source>
        <dbReference type="ARBA" id="ARBA00010617"/>
    </source>
</evidence>
<evidence type="ECO:0000256" key="4">
    <source>
        <dbReference type="ARBA" id="ARBA00023002"/>
    </source>
</evidence>
<dbReference type="InterPro" id="IPR002401">
    <property type="entry name" value="Cyt_P450_E_grp-I"/>
</dbReference>
<evidence type="ECO:0000256" key="7">
    <source>
        <dbReference type="ARBA" id="ARBA00043906"/>
    </source>
</evidence>
<dbReference type="GO" id="GO:0005506">
    <property type="term" value="F:iron ion binding"/>
    <property type="evidence" value="ECO:0007669"/>
    <property type="project" value="InterPro"/>
</dbReference>
<evidence type="ECO:0000313" key="10">
    <source>
        <dbReference type="EMBL" id="CAJ0594758.1"/>
    </source>
</evidence>
<sequence>MENSSLQDPLSFVPFGYGPRNCIGMRVAQMQMKVTMVHILRKYEFRPGEVLCQNLSKQQLKLPNDAVLEGYCYGTADMSSIRPRKFCTEDTK</sequence>
<name>A0AA36GMD9_CYLNA</name>
<dbReference type="Proteomes" id="UP001176961">
    <property type="component" value="Unassembled WGS sequence"/>
</dbReference>
<evidence type="ECO:0000256" key="9">
    <source>
        <dbReference type="RuleBase" id="RU000461"/>
    </source>
</evidence>
<evidence type="ECO:0000256" key="8">
    <source>
        <dbReference type="PIRSR" id="PIRSR602401-1"/>
    </source>
</evidence>
<dbReference type="InterPro" id="IPR001128">
    <property type="entry name" value="Cyt_P450"/>
</dbReference>
<protein>
    <recommendedName>
        <fullName evidence="12">Cytochrome P450</fullName>
    </recommendedName>
</protein>
<dbReference type="EMBL" id="CATQJL010000112">
    <property type="protein sequence ID" value="CAJ0594758.1"/>
    <property type="molecule type" value="Genomic_DNA"/>
</dbReference>
<gene>
    <name evidence="10" type="ORF">CYNAS_LOCUS6741</name>
</gene>
<organism evidence="10 11">
    <name type="scientific">Cylicocyclus nassatus</name>
    <name type="common">Nematode worm</name>
    <dbReference type="NCBI Taxonomy" id="53992"/>
    <lineage>
        <taxon>Eukaryota</taxon>
        <taxon>Metazoa</taxon>
        <taxon>Ecdysozoa</taxon>
        <taxon>Nematoda</taxon>
        <taxon>Chromadorea</taxon>
        <taxon>Rhabditida</taxon>
        <taxon>Rhabditina</taxon>
        <taxon>Rhabditomorpha</taxon>
        <taxon>Strongyloidea</taxon>
        <taxon>Strongylidae</taxon>
        <taxon>Cylicocyclus</taxon>
    </lineage>
</organism>
<dbReference type="GO" id="GO:0008395">
    <property type="term" value="F:steroid hydroxylase activity"/>
    <property type="evidence" value="ECO:0007669"/>
    <property type="project" value="TreeGrafter"/>
</dbReference>
<keyword evidence="11" id="KW-1185">Reference proteome</keyword>
<keyword evidence="4 9" id="KW-0560">Oxidoreductase</keyword>
<evidence type="ECO:0008006" key="12">
    <source>
        <dbReference type="Google" id="ProtNLM"/>
    </source>
</evidence>
<dbReference type="PANTHER" id="PTHR24302:SF15">
    <property type="entry name" value="FATTY-ACID PEROXYGENASE"/>
    <property type="match status" value="1"/>
</dbReference>
<dbReference type="Pfam" id="PF00067">
    <property type="entry name" value="p450"/>
    <property type="match status" value="1"/>
</dbReference>
<dbReference type="GO" id="GO:0016705">
    <property type="term" value="F:oxidoreductase activity, acting on paired donors, with incorporation or reduction of molecular oxygen"/>
    <property type="evidence" value="ECO:0007669"/>
    <property type="project" value="InterPro"/>
</dbReference>
<dbReference type="PROSITE" id="PS00086">
    <property type="entry name" value="CYTOCHROME_P450"/>
    <property type="match status" value="1"/>
</dbReference>
<dbReference type="GO" id="GO:0020037">
    <property type="term" value="F:heme binding"/>
    <property type="evidence" value="ECO:0007669"/>
    <property type="project" value="InterPro"/>
</dbReference>
<dbReference type="AlphaFoldDB" id="A0AA36GMD9"/>
<keyword evidence="6 9" id="KW-0503">Monooxygenase</keyword>
<dbReference type="InterPro" id="IPR050705">
    <property type="entry name" value="Cytochrome_P450_3A"/>
</dbReference>
<keyword evidence="5 8" id="KW-0408">Iron</keyword>
<evidence type="ECO:0000256" key="2">
    <source>
        <dbReference type="ARBA" id="ARBA00022617"/>
    </source>
</evidence>
<dbReference type="InterPro" id="IPR036396">
    <property type="entry name" value="Cyt_P450_sf"/>
</dbReference>
<comment type="caution">
    <text evidence="10">The sequence shown here is derived from an EMBL/GenBank/DDBJ whole genome shotgun (WGS) entry which is preliminary data.</text>
</comment>
<dbReference type="InterPro" id="IPR017972">
    <property type="entry name" value="Cyt_P450_CS"/>
</dbReference>
<comment type="function">
    <text evidence="7">Cytochromes P450 are a group of heme-thiolate monooxygenases. They oxidize a variety of structurally unrelated compounds, including steroids, fatty acids, and xenobiotics.</text>
</comment>
<dbReference type="PRINTS" id="PR00463">
    <property type="entry name" value="EP450I"/>
</dbReference>
<evidence type="ECO:0000313" key="11">
    <source>
        <dbReference type="Proteomes" id="UP001176961"/>
    </source>
</evidence>
<comment type="similarity">
    <text evidence="1 9">Belongs to the cytochrome P450 family.</text>
</comment>
<dbReference type="PANTHER" id="PTHR24302">
    <property type="entry name" value="CYTOCHROME P450 FAMILY 3"/>
    <property type="match status" value="1"/>
</dbReference>
<feature type="binding site" description="axial binding residue" evidence="8">
    <location>
        <position position="22"/>
    </location>
    <ligand>
        <name>heme</name>
        <dbReference type="ChEBI" id="CHEBI:30413"/>
    </ligand>
    <ligandPart>
        <name>Fe</name>
        <dbReference type="ChEBI" id="CHEBI:18248"/>
    </ligandPart>
</feature>
<keyword evidence="3 8" id="KW-0479">Metal-binding</keyword>
<proteinExistence type="inferred from homology"/>
<dbReference type="Gene3D" id="1.10.630.10">
    <property type="entry name" value="Cytochrome P450"/>
    <property type="match status" value="1"/>
</dbReference>
<evidence type="ECO:0000256" key="6">
    <source>
        <dbReference type="ARBA" id="ARBA00023033"/>
    </source>
</evidence>